<comment type="caution">
    <text evidence="1">The sequence shown here is derived from an EMBL/GenBank/DDBJ whole genome shotgun (WGS) entry which is preliminary data.</text>
</comment>
<dbReference type="OrthoDB" id="5392377at2"/>
<dbReference type="Pfam" id="PF09481">
    <property type="entry name" value="CRISPR_Cse1"/>
    <property type="match status" value="1"/>
</dbReference>
<protein>
    <submittedName>
        <fullName evidence="1">Type I-E CRISPR-associated protein Cse1/CasA</fullName>
    </submittedName>
</protein>
<dbReference type="RefSeq" id="WP_109835991.1">
    <property type="nucleotide sequence ID" value="NZ_QGKM01000004.1"/>
</dbReference>
<dbReference type="AlphaFoldDB" id="A0A317CNX9"/>
<evidence type="ECO:0000313" key="2">
    <source>
        <dbReference type="Proteomes" id="UP000245539"/>
    </source>
</evidence>
<dbReference type="CDD" id="cd09729">
    <property type="entry name" value="Cse1_I-E"/>
    <property type="match status" value="1"/>
</dbReference>
<gene>
    <name evidence="1" type="primary">casA</name>
    <name evidence="1" type="ORF">DKW60_01980</name>
</gene>
<evidence type="ECO:0000313" key="1">
    <source>
        <dbReference type="EMBL" id="PWR00346.1"/>
    </source>
</evidence>
<dbReference type="NCBIfam" id="TIGR02547">
    <property type="entry name" value="casA_cse1"/>
    <property type="match status" value="1"/>
</dbReference>
<proteinExistence type="predicted"/>
<accession>A0A317CNX9</accession>
<sequence length="541" mass="61170">MVSNLINDEWIPVIRRNGISELIAPWQLTEPDNPVISINAPRPDFNGALMQFLIGLLQTAATPKDYNRWLDKFEAPYTPSELKELFSKYTDAFKLVGKQGAFMQDYDALEGSSVNGIADLLIESPGGNTVKENKDHFIKQGRVEMMCPVCAATALFTLQTNAPAGGQGHRTSLRGGGPLSTLAVLDETSDLPSDLWRNVWLNVLDQQMVDTLTGSKNKAEFSDIFPWLASTRTSEKVGGVGTTPMDVNPLQMYWGMPRRIRINWDTVQQGHCDICDAYSERLVSEYKTKNYGIDYTGAWQHPLSPHSLSKSGDLLPQHAQPGGMTYQHWLKVAIYDSDKEPSYFNALVVSRYRVLAHDWKEQLRLHAFGYDMDNMKARCWYETTFPLLIVDDDIRLTFSGRIQNMTEAASEFAGFVRSCVKEAWFKRPGDAKGDTTFISQSFYHHTEESFFKSAKHLQEALQNDDDDKTVLHQWHRTLVSASQALFDYWAARGDIAQANPRRVATARDKLRRLAYSNKIKQALQLPKNAKKPVSTLKKENA</sequence>
<keyword evidence="2" id="KW-1185">Reference proteome</keyword>
<reference evidence="1 2" key="1">
    <citation type="submission" date="2018-05" db="EMBL/GenBank/DDBJ databases">
        <title>Leucothrix arctica sp. nov., isolated from Arctic seawater.</title>
        <authorList>
            <person name="Choi A."/>
            <person name="Baek K."/>
        </authorList>
    </citation>
    <scope>NUCLEOTIDE SEQUENCE [LARGE SCALE GENOMIC DNA]</scope>
    <source>
        <strain evidence="1 2">JCM 18388</strain>
    </source>
</reference>
<dbReference type="Proteomes" id="UP000245539">
    <property type="component" value="Unassembled WGS sequence"/>
</dbReference>
<organism evidence="1 2">
    <name type="scientific">Leucothrix pacifica</name>
    <dbReference type="NCBI Taxonomy" id="1247513"/>
    <lineage>
        <taxon>Bacteria</taxon>
        <taxon>Pseudomonadati</taxon>
        <taxon>Pseudomonadota</taxon>
        <taxon>Gammaproteobacteria</taxon>
        <taxon>Thiotrichales</taxon>
        <taxon>Thiotrichaceae</taxon>
        <taxon>Leucothrix</taxon>
    </lineage>
</organism>
<dbReference type="InterPro" id="IPR013381">
    <property type="entry name" value="CRISPR-assoc_prot_Cse1"/>
</dbReference>
<name>A0A317CNX9_9GAMM</name>
<dbReference type="EMBL" id="QGKM01000004">
    <property type="protein sequence ID" value="PWR00346.1"/>
    <property type="molecule type" value="Genomic_DNA"/>
</dbReference>